<evidence type="ECO:0000313" key="4">
    <source>
        <dbReference type="EMBL" id="KAK9417838.1"/>
    </source>
</evidence>
<feature type="compositionally biased region" description="Acidic residues" evidence="2">
    <location>
        <begin position="1287"/>
        <end position="1299"/>
    </location>
</feature>
<sequence>MASVLSYIPIVNRFVGGGGQQSIDIPPVEVHNVETAPEKRPRTLKHLLRANHVNHSIIYHNLQFDNHLPHILSSAYLLGADDKQLHHIYDVETQELEPWEPSPQEVTISDWREFLGDKRYQRAFIDFFEDSMAMSHNYEWKKVVEEFMFEGKEPLINGLIGGLGHPLIHLGYAYEMDSREVAMEALGLAATQYNFLHKYMDDPAYTQASSFQSTSPFELFRKIANDSRFDGIFKEPTLGNLEPLFEKHEDLVLEYWNAWSFEDPVKQFQESQEAAVALLVASVAPGTHSYNFFNCHVLTTSHAVRVLLPIIPKEFHISLVREWWLLAIAVYVCELRPKIDPAYIAPGITPGKGWNYVEDKALNGPFNADSHFVKAVRSMKEASRTWGDVHDRYLAAAVSAPLKGAGATRAAVGQARHLPLPHSQVEAASSCLVAILLASPFRIWEIIPRHYITDRCSLSATDWLAMAPPAKRRKRNVVQSDDEGETQQRQNTLANYLFSSPERPSNSAPNATAALSESPSPVARKAARPAVTSTQTRKPAVKALQLRSNGPNKTTAKSASASPDKPKTRAARAKVEEKGKTADLKTLFSRQAERAPAASPTKLDDILSDPISDDDGIQEHKASMASHIGKNAQKRFKDSVTPVLGNTLATSQKFLKPLKPAPSVALDDDQRPWSERFGPVNLDELAVHKKKVADVRRWLEDVMAGRMRQRLLILKGAAGTGKTTTVRLLAKDMRCELLEWRNPTTTGGLGVQSASAQFEEFMGRSGKFSQLDLDSDSALTSTNASAGGENPRKIILVKEFPNTFTRSSTALQSFRSAVMSYLATNTPSLAAFAQSTTKDPVTPIVMVISETLLTTTSASADSFTAHRLLGPEITRHPGTAMIEYNAIAPTLLAGALELIVQKEARKSGRKRAPGPVVLKRLGEIGDIRSAVSSLEFLCVKGDGDADWGSKITFTKPKRSTKANVALTKGEEESLELISRREASLGIFHAVGKVMYNKRDEAPLSDQTDEGRAERLPGFMAHHSRPRRSEVSVDTLIDETGTDTHTFISALHENYALSCAPSGPSDLSSSVDYMNECLEYLSESDLLSPSSDIFFGGRGFGSGGFGGRDSASHVLRQDEIAFQVATRGLLFSLPHPVKRLGNASHRGGGDAHKMFYPTSLKLWRDREELESVVDLWSTRLMRGEEDTGGRDVMDGASAFRKPKSGDSRSWLDKQGSQKLNLVRKDAVRSQEEAAPPLLSLGSSARNELLLERLPYMAHIARRKKGAASNVRLNELEKMISFSGINGGGDDEAAAEGDDVVAADGETWTTDKPAEEASPKKKSMGIRQKSKDNAVAELPVQSLVISDDDIEDD</sequence>
<name>A0ABR2UTP1_9PEZI</name>
<dbReference type="Gene3D" id="3.40.50.300">
    <property type="entry name" value="P-loop containing nucleotide triphosphate hydrolases"/>
    <property type="match status" value="1"/>
</dbReference>
<dbReference type="Pfam" id="PF25812">
    <property type="entry name" value="RAD24_helical"/>
    <property type="match status" value="1"/>
</dbReference>
<dbReference type="InterPro" id="IPR025337">
    <property type="entry name" value="Questin_oxidase-like"/>
</dbReference>
<dbReference type="Pfam" id="PF14027">
    <property type="entry name" value="Questin_oxidase"/>
    <property type="match status" value="1"/>
</dbReference>
<dbReference type="PANTHER" id="PTHR35870">
    <property type="entry name" value="PROTEIN, PUTATIVE (AFU_ORTHOLOGUE AFUA_5G03330)-RELATED"/>
    <property type="match status" value="1"/>
</dbReference>
<protein>
    <submittedName>
        <fullName evidence="4">Cell cycle checkpoint protein RAD17</fullName>
    </submittedName>
</protein>
<evidence type="ECO:0000256" key="2">
    <source>
        <dbReference type="SAM" id="MobiDB-lite"/>
    </source>
</evidence>
<evidence type="ECO:0000313" key="5">
    <source>
        <dbReference type="Proteomes" id="UP001408356"/>
    </source>
</evidence>
<dbReference type="Pfam" id="PF03215">
    <property type="entry name" value="Rad17"/>
    <property type="match status" value="1"/>
</dbReference>
<feature type="region of interest" description="Disordered" evidence="2">
    <location>
        <begin position="1184"/>
        <end position="1213"/>
    </location>
</feature>
<dbReference type="InterPro" id="IPR027417">
    <property type="entry name" value="P-loop_NTPase"/>
</dbReference>
<feature type="region of interest" description="Disordered" evidence="2">
    <location>
        <begin position="498"/>
        <end position="581"/>
    </location>
</feature>
<dbReference type="InterPro" id="IPR057927">
    <property type="entry name" value="RAD24-like_helical"/>
</dbReference>
<feature type="region of interest" description="Disordered" evidence="2">
    <location>
        <begin position="470"/>
        <end position="489"/>
    </location>
</feature>
<gene>
    <name evidence="4" type="ORF">SUNI508_01595</name>
</gene>
<evidence type="ECO:0000256" key="1">
    <source>
        <dbReference type="ARBA" id="ARBA00023002"/>
    </source>
</evidence>
<comment type="caution">
    <text evidence="4">The sequence shown here is derived from an EMBL/GenBank/DDBJ whole genome shotgun (WGS) entry which is preliminary data.</text>
</comment>
<dbReference type="Proteomes" id="UP001408356">
    <property type="component" value="Unassembled WGS sequence"/>
</dbReference>
<keyword evidence="1" id="KW-0560">Oxidoreductase</keyword>
<dbReference type="PANTHER" id="PTHR35870:SF6">
    <property type="entry name" value="MGS207 PROTEIN"/>
    <property type="match status" value="1"/>
</dbReference>
<evidence type="ECO:0000259" key="3">
    <source>
        <dbReference type="Pfam" id="PF25812"/>
    </source>
</evidence>
<feature type="compositionally biased region" description="Polar residues" evidence="2">
    <location>
        <begin position="498"/>
        <end position="519"/>
    </location>
</feature>
<keyword evidence="5" id="KW-1185">Reference proteome</keyword>
<feature type="compositionally biased region" description="Polar residues" evidence="2">
    <location>
        <begin position="546"/>
        <end position="561"/>
    </location>
</feature>
<reference evidence="4 5" key="1">
    <citation type="journal article" date="2024" name="J. Plant Pathol.">
        <title>Sequence and assembly of the genome of Seiridium unicorne, isolate CBS 538.82, causal agent of cypress canker disease.</title>
        <authorList>
            <person name="Scali E."/>
            <person name="Rocca G.D."/>
            <person name="Danti R."/>
            <person name="Garbelotto M."/>
            <person name="Barberini S."/>
            <person name="Baroncelli R."/>
            <person name="Emiliani G."/>
        </authorList>
    </citation>
    <scope>NUCLEOTIDE SEQUENCE [LARGE SCALE GENOMIC DNA]</scope>
    <source>
        <strain evidence="4 5">BM-138-508</strain>
    </source>
</reference>
<proteinExistence type="predicted"/>
<accession>A0ABR2UTP1</accession>
<feature type="domain" description="Checkpoint protein RAD24-like helical bundle" evidence="3">
    <location>
        <begin position="981"/>
        <end position="1088"/>
    </location>
</feature>
<feature type="region of interest" description="Disordered" evidence="2">
    <location>
        <begin position="1287"/>
        <end position="1331"/>
    </location>
</feature>
<dbReference type="EMBL" id="JARVKF010000396">
    <property type="protein sequence ID" value="KAK9417838.1"/>
    <property type="molecule type" value="Genomic_DNA"/>
</dbReference>
<organism evidence="4 5">
    <name type="scientific">Seiridium unicorne</name>
    <dbReference type="NCBI Taxonomy" id="138068"/>
    <lineage>
        <taxon>Eukaryota</taxon>
        <taxon>Fungi</taxon>
        <taxon>Dikarya</taxon>
        <taxon>Ascomycota</taxon>
        <taxon>Pezizomycotina</taxon>
        <taxon>Sordariomycetes</taxon>
        <taxon>Xylariomycetidae</taxon>
        <taxon>Amphisphaeriales</taxon>
        <taxon>Sporocadaceae</taxon>
        <taxon>Seiridium</taxon>
    </lineage>
</organism>
<dbReference type="SUPFAM" id="SSF52540">
    <property type="entry name" value="P-loop containing nucleoside triphosphate hydrolases"/>
    <property type="match status" value="1"/>
</dbReference>